<dbReference type="SUPFAM" id="SSF56601">
    <property type="entry name" value="beta-lactamase/transpeptidase-like"/>
    <property type="match status" value="1"/>
</dbReference>
<dbReference type="InterPro" id="IPR050491">
    <property type="entry name" value="AmpC-like"/>
</dbReference>
<gene>
    <name evidence="3" type="ORF">HC757_15240</name>
</gene>
<dbReference type="Proteomes" id="UP000737113">
    <property type="component" value="Unassembled WGS sequence"/>
</dbReference>
<feature type="domain" description="Beta-lactamase-related" evidence="2">
    <location>
        <begin position="42"/>
        <end position="319"/>
    </location>
</feature>
<feature type="chain" id="PRO_5037524209" evidence="1">
    <location>
        <begin position="20"/>
        <end position="341"/>
    </location>
</feature>
<evidence type="ECO:0000313" key="4">
    <source>
        <dbReference type="Proteomes" id="UP000737113"/>
    </source>
</evidence>
<evidence type="ECO:0000313" key="3">
    <source>
        <dbReference type="EMBL" id="NMH66513.1"/>
    </source>
</evidence>
<dbReference type="Pfam" id="PF00144">
    <property type="entry name" value="Beta-lactamase"/>
    <property type="match status" value="1"/>
</dbReference>
<name>A0A972FUT6_9GAMM</name>
<dbReference type="RefSeq" id="WP_169565243.1">
    <property type="nucleotide sequence ID" value="NZ_JAAXYH010000013.1"/>
</dbReference>
<dbReference type="InterPro" id="IPR001466">
    <property type="entry name" value="Beta-lactam-related"/>
</dbReference>
<dbReference type="Gene3D" id="3.40.710.10">
    <property type="entry name" value="DD-peptidase/beta-lactamase superfamily"/>
    <property type="match status" value="1"/>
</dbReference>
<dbReference type="PANTHER" id="PTHR46825">
    <property type="entry name" value="D-ALANYL-D-ALANINE-CARBOXYPEPTIDASE/ENDOPEPTIDASE AMPH"/>
    <property type="match status" value="1"/>
</dbReference>
<reference evidence="3" key="1">
    <citation type="submission" date="2020-04" db="EMBL/GenBank/DDBJ databases">
        <title>Description of Shewanella salipaludis sp. nov., isolated from a salt marsh.</title>
        <authorList>
            <person name="Park S."/>
            <person name="Yoon J.-H."/>
        </authorList>
    </citation>
    <scope>NUCLEOTIDE SEQUENCE</scope>
    <source>
        <strain evidence="3">SHSM-M6</strain>
    </source>
</reference>
<accession>A0A972FUT6</accession>
<dbReference type="AlphaFoldDB" id="A0A972FUT6"/>
<dbReference type="EMBL" id="JAAXYH010000013">
    <property type="protein sequence ID" value="NMH66513.1"/>
    <property type="molecule type" value="Genomic_DNA"/>
</dbReference>
<feature type="signal peptide" evidence="1">
    <location>
        <begin position="1"/>
        <end position="19"/>
    </location>
</feature>
<sequence>MRQMFLLICMIVFFPMVLAVESEKDSQYHDVVEGAIANTGFNGTVLISKDGRVVFHENIGFSDDDRKTLISNKHLFCPGSVGKEFTTISIMQLVEQGKLSYEDSIAEYLPDFPSWARNVTVEHVLTHTSGLPKVKWEKYIDTSDVIKQIKNSTLAFEPGNNYLYSNLNVILRALIVEKVTGDTYSSFAKEFIFDVAGMTDSYFQVDANNLSKLKVTGDYPTAVNGVTLYVTPLDLLKFETALRGSLLLPIEKIKKALPGDKLSGKPNRAYFDFGRFYNDKHGSIVYWEHDGSNPSHHTIKHSDFENNYTIILMSSDGNKSTLYKIRDALKIHLGKNNSVET</sequence>
<dbReference type="InterPro" id="IPR012338">
    <property type="entry name" value="Beta-lactam/transpept-like"/>
</dbReference>
<dbReference type="PANTHER" id="PTHR46825:SF9">
    <property type="entry name" value="BETA-LACTAMASE-RELATED DOMAIN-CONTAINING PROTEIN"/>
    <property type="match status" value="1"/>
</dbReference>
<evidence type="ECO:0000256" key="1">
    <source>
        <dbReference type="SAM" id="SignalP"/>
    </source>
</evidence>
<protein>
    <submittedName>
        <fullName evidence="3">Beta-lactamase family protein</fullName>
    </submittedName>
</protein>
<proteinExistence type="predicted"/>
<keyword evidence="1" id="KW-0732">Signal</keyword>
<evidence type="ECO:0000259" key="2">
    <source>
        <dbReference type="Pfam" id="PF00144"/>
    </source>
</evidence>
<organism evidence="3 4">
    <name type="scientific">Shewanella salipaludis</name>
    <dbReference type="NCBI Taxonomy" id="2723052"/>
    <lineage>
        <taxon>Bacteria</taxon>
        <taxon>Pseudomonadati</taxon>
        <taxon>Pseudomonadota</taxon>
        <taxon>Gammaproteobacteria</taxon>
        <taxon>Alteromonadales</taxon>
        <taxon>Shewanellaceae</taxon>
        <taxon>Shewanella</taxon>
    </lineage>
</organism>
<comment type="caution">
    <text evidence="3">The sequence shown here is derived from an EMBL/GenBank/DDBJ whole genome shotgun (WGS) entry which is preliminary data.</text>
</comment>
<keyword evidence="4" id="KW-1185">Reference proteome</keyword>